<proteinExistence type="inferred from homology"/>
<evidence type="ECO:0000259" key="5">
    <source>
        <dbReference type="Pfam" id="PF00171"/>
    </source>
</evidence>
<gene>
    <name evidence="6" type="ORF">GHV41_23955</name>
</gene>
<dbReference type="EMBL" id="CP045913">
    <property type="protein sequence ID" value="QGH63724.1"/>
    <property type="molecule type" value="Genomic_DNA"/>
</dbReference>
<evidence type="ECO:0000256" key="3">
    <source>
        <dbReference type="PROSITE-ProRule" id="PRU10007"/>
    </source>
</evidence>
<accession>A0A5Q2VHL1</accession>
<dbReference type="PANTHER" id="PTHR43353:SF5">
    <property type="entry name" value="SUCCINATE-SEMIALDEHYDE DEHYDROGENASE, MITOCHONDRIAL"/>
    <property type="match status" value="1"/>
</dbReference>
<dbReference type="PROSITE" id="PS00070">
    <property type="entry name" value="ALDEHYDE_DEHYDR_CYS"/>
    <property type="match status" value="1"/>
</dbReference>
<reference evidence="6 7" key="1">
    <citation type="submission" date="2019-11" db="EMBL/GenBank/DDBJ databases">
        <title>The Phosphoenolpyruvate Phosphotransferase System Regulates Serratia proteamaculans 336X Biofilm Formation and Wheat Roots colonization.</title>
        <authorList>
            <person name="Liu F."/>
        </authorList>
    </citation>
    <scope>NUCLEOTIDE SEQUENCE [LARGE SCALE GENOMIC DNA]</scope>
    <source>
        <strain evidence="6 7">336X</strain>
    </source>
</reference>
<protein>
    <submittedName>
        <fullName evidence="6">Succinate-semialdehyde dehydrogenase</fullName>
        <ecNumber evidence="6">1.2.1.-</ecNumber>
    </submittedName>
</protein>
<organism evidence="6 7">
    <name type="scientific">Serratia proteamaculans</name>
    <dbReference type="NCBI Taxonomy" id="28151"/>
    <lineage>
        <taxon>Bacteria</taxon>
        <taxon>Pseudomonadati</taxon>
        <taxon>Pseudomonadota</taxon>
        <taxon>Gammaproteobacteria</taxon>
        <taxon>Enterobacterales</taxon>
        <taxon>Yersiniaceae</taxon>
        <taxon>Serratia</taxon>
    </lineage>
</organism>
<dbReference type="Gene3D" id="3.40.309.10">
    <property type="entry name" value="Aldehyde Dehydrogenase, Chain A, domain 2"/>
    <property type="match status" value="1"/>
</dbReference>
<dbReference type="SUPFAM" id="SSF53720">
    <property type="entry name" value="ALDH-like"/>
    <property type="match status" value="1"/>
</dbReference>
<dbReference type="EC" id="1.2.1.-" evidence="6"/>
<name>A0A5Q2VHL1_SERPR</name>
<dbReference type="Pfam" id="PF00171">
    <property type="entry name" value="Aldedh"/>
    <property type="match status" value="1"/>
</dbReference>
<comment type="similarity">
    <text evidence="1 4">Belongs to the aldehyde dehydrogenase family.</text>
</comment>
<dbReference type="InterPro" id="IPR016161">
    <property type="entry name" value="Ald_DH/histidinol_DH"/>
</dbReference>
<evidence type="ECO:0000313" key="6">
    <source>
        <dbReference type="EMBL" id="QGH63724.1"/>
    </source>
</evidence>
<dbReference type="InterPro" id="IPR016162">
    <property type="entry name" value="Ald_DH_N"/>
</dbReference>
<dbReference type="InterPro" id="IPR016163">
    <property type="entry name" value="Ald_DH_C"/>
</dbReference>
<evidence type="ECO:0000313" key="7">
    <source>
        <dbReference type="Proteomes" id="UP000381260"/>
    </source>
</evidence>
<dbReference type="RefSeq" id="WP_153860396.1">
    <property type="nucleotide sequence ID" value="NZ_CP045913.1"/>
</dbReference>
<dbReference type="InterPro" id="IPR015590">
    <property type="entry name" value="Aldehyde_DH_dom"/>
</dbReference>
<feature type="active site" evidence="3">
    <location>
        <position position="252"/>
    </location>
</feature>
<evidence type="ECO:0000256" key="1">
    <source>
        <dbReference type="ARBA" id="ARBA00009986"/>
    </source>
</evidence>
<dbReference type="FunFam" id="3.40.605.10:FF:000005">
    <property type="entry name" value="Succinate-semialdehyde dehydrogenase I"/>
    <property type="match status" value="1"/>
</dbReference>
<dbReference type="AlphaFoldDB" id="A0A5Q2VHL1"/>
<dbReference type="GO" id="GO:0004777">
    <property type="term" value="F:succinate-semialdehyde dehydrogenase (NAD+) activity"/>
    <property type="evidence" value="ECO:0007669"/>
    <property type="project" value="TreeGrafter"/>
</dbReference>
<feature type="domain" description="Aldehyde dehydrogenase" evidence="5">
    <location>
        <begin position="18"/>
        <end position="475"/>
    </location>
</feature>
<sequence>MTDYSSLLRNGWYCDGQWRTSTQHYQVSNPATGESVAEVASVGSAETNEAIAAAAASLPAWRALPAKARAQILQRWFQLIMENQAALAALMVTEQGKVLSEAQGEVAYAASFIEWFAEEAKRAYGQTIPATKAGNQIITFKEPVGVIAAITPWNFPLAMLTRKLGPALAAGCTAVIKPANETPLSAFALIVLAELAGVPPGVINAVSGDTPAIGAALMASPLVRKVSFTGSTPVGKLLMRQAADTVKKLSLELGGNAPFIVFDDADLDAAVAGAMAAKFRNSGQTCVCVNRFYIQDGIYDRFVQRLTDAARELKVAPGMTPGAQQGPLIHLKAVEKVEAHLQDAINQGARLMCGGERHPLGGSFFQPTVLADADERMQLAHEETFGPLAACFRFHDEDEAIRRANDTPFGLAAYLYTRDLARAFRVTRQLESGMVGINEGIISTEVAPFGGVKESGLGREGAAIGLDEYLETKYVNLGQLEGE</sequence>
<dbReference type="InterPro" id="IPR016160">
    <property type="entry name" value="Ald_DH_CS_CYS"/>
</dbReference>
<dbReference type="InterPro" id="IPR050740">
    <property type="entry name" value="Aldehyde_DH_Superfamily"/>
</dbReference>
<dbReference type="FunFam" id="3.40.309.10:FF:000004">
    <property type="entry name" value="Succinate-semialdehyde dehydrogenase I"/>
    <property type="match status" value="1"/>
</dbReference>
<evidence type="ECO:0000256" key="4">
    <source>
        <dbReference type="RuleBase" id="RU003345"/>
    </source>
</evidence>
<dbReference type="PANTHER" id="PTHR43353">
    <property type="entry name" value="SUCCINATE-SEMIALDEHYDE DEHYDROGENASE, MITOCHONDRIAL"/>
    <property type="match status" value="1"/>
</dbReference>
<dbReference type="InterPro" id="IPR029510">
    <property type="entry name" value="Ald_DH_CS_GLU"/>
</dbReference>
<dbReference type="InterPro" id="IPR010102">
    <property type="entry name" value="Succ_semiAld_DH"/>
</dbReference>
<dbReference type="GO" id="GO:0005829">
    <property type="term" value="C:cytosol"/>
    <property type="evidence" value="ECO:0007669"/>
    <property type="project" value="TreeGrafter"/>
</dbReference>
<dbReference type="CDD" id="cd07103">
    <property type="entry name" value="ALDH_F5_SSADH_GabD"/>
    <property type="match status" value="1"/>
</dbReference>
<keyword evidence="2 4" id="KW-0560">Oxidoreductase</keyword>
<evidence type="ECO:0000256" key="2">
    <source>
        <dbReference type="ARBA" id="ARBA00023002"/>
    </source>
</evidence>
<dbReference type="GO" id="GO:0009450">
    <property type="term" value="P:gamma-aminobutyric acid catabolic process"/>
    <property type="evidence" value="ECO:0007669"/>
    <property type="project" value="InterPro"/>
</dbReference>
<dbReference type="Proteomes" id="UP000381260">
    <property type="component" value="Chromosome"/>
</dbReference>
<dbReference type="PROSITE" id="PS00687">
    <property type="entry name" value="ALDEHYDE_DEHYDR_GLU"/>
    <property type="match status" value="1"/>
</dbReference>
<dbReference type="NCBIfam" id="TIGR01780">
    <property type="entry name" value="SSADH"/>
    <property type="match status" value="1"/>
</dbReference>
<dbReference type="Gene3D" id="3.40.605.10">
    <property type="entry name" value="Aldehyde Dehydrogenase, Chain A, domain 1"/>
    <property type="match status" value="1"/>
</dbReference>